<comment type="caution">
    <text evidence="1">The sequence shown here is derived from an EMBL/GenBank/DDBJ whole genome shotgun (WGS) entry which is preliminary data.</text>
</comment>
<name>A0AAD4XL66_9MAGN</name>
<gene>
    <name evidence="1" type="ORF">MKW98_027144</name>
</gene>
<organism evidence="1 2">
    <name type="scientific">Papaver atlanticum</name>
    <dbReference type="NCBI Taxonomy" id="357466"/>
    <lineage>
        <taxon>Eukaryota</taxon>
        <taxon>Viridiplantae</taxon>
        <taxon>Streptophyta</taxon>
        <taxon>Embryophyta</taxon>
        <taxon>Tracheophyta</taxon>
        <taxon>Spermatophyta</taxon>
        <taxon>Magnoliopsida</taxon>
        <taxon>Ranunculales</taxon>
        <taxon>Papaveraceae</taxon>
        <taxon>Papaveroideae</taxon>
        <taxon>Papaver</taxon>
    </lineage>
</organism>
<accession>A0AAD4XL66</accession>
<evidence type="ECO:0000313" key="1">
    <source>
        <dbReference type="EMBL" id="KAI3920559.1"/>
    </source>
</evidence>
<dbReference type="Proteomes" id="UP001202328">
    <property type="component" value="Unassembled WGS sequence"/>
</dbReference>
<proteinExistence type="predicted"/>
<protein>
    <submittedName>
        <fullName evidence="1">Uncharacterized protein</fullName>
    </submittedName>
</protein>
<dbReference type="EMBL" id="JAJJMB010008808">
    <property type="protein sequence ID" value="KAI3920559.1"/>
    <property type="molecule type" value="Genomic_DNA"/>
</dbReference>
<dbReference type="AlphaFoldDB" id="A0AAD4XL66"/>
<sequence>GRSQDSGYNVQQWDVIMWWMWWNFLYTRHYLCIVSSINDKYDLYFKIGYQQPVPTTR</sequence>
<evidence type="ECO:0000313" key="2">
    <source>
        <dbReference type="Proteomes" id="UP001202328"/>
    </source>
</evidence>
<reference evidence="1" key="1">
    <citation type="submission" date="2022-04" db="EMBL/GenBank/DDBJ databases">
        <title>A functionally conserved STORR gene fusion in Papaver species that diverged 16.8 million years ago.</title>
        <authorList>
            <person name="Catania T."/>
        </authorList>
    </citation>
    <scope>NUCLEOTIDE SEQUENCE</scope>
    <source>
        <strain evidence="1">S-188037</strain>
    </source>
</reference>
<feature type="non-terminal residue" evidence="1">
    <location>
        <position position="1"/>
    </location>
</feature>
<keyword evidence="2" id="KW-1185">Reference proteome</keyword>